<keyword evidence="2" id="KW-1185">Reference proteome</keyword>
<sequence length="189" mass="21896">MTIALTRSLVVERAEEYIEEEPLYPVEGEAIETLPEAFTEGEFGWRDAEWVVQWYYRRYLGAYPQDRQRAGEKRFADNERSATREAVIDAANAGTLDERVGRLTELSGVDTCVASAFLQFIDPDRYVVVDERTWTVLREADELNEPYPGKPSVEEYRRFLEACRGVADEHDVGCWTLYRALWRLGNDTR</sequence>
<gene>
    <name evidence="1" type="ORF">ACFQGH_03835</name>
</gene>
<evidence type="ECO:0000313" key="1">
    <source>
        <dbReference type="EMBL" id="MFC6904324.1"/>
    </source>
</evidence>
<dbReference type="EMBL" id="JBHSXQ010000001">
    <property type="protein sequence ID" value="MFC6904324.1"/>
    <property type="molecule type" value="Genomic_DNA"/>
</dbReference>
<name>A0ABD5UZP2_9EURY</name>
<proteinExistence type="predicted"/>
<accession>A0ABD5UZP2</accession>
<evidence type="ECO:0000313" key="2">
    <source>
        <dbReference type="Proteomes" id="UP001596312"/>
    </source>
</evidence>
<reference evidence="1 2" key="1">
    <citation type="journal article" date="2019" name="Int. J. Syst. Evol. Microbiol.">
        <title>The Global Catalogue of Microorganisms (GCM) 10K type strain sequencing project: providing services to taxonomists for standard genome sequencing and annotation.</title>
        <authorList>
            <consortium name="The Broad Institute Genomics Platform"/>
            <consortium name="The Broad Institute Genome Sequencing Center for Infectious Disease"/>
            <person name="Wu L."/>
            <person name="Ma J."/>
        </authorList>
    </citation>
    <scope>NUCLEOTIDE SEQUENCE [LARGE SCALE GENOMIC DNA]</scope>
    <source>
        <strain evidence="1 2">CGMCC 1.3240</strain>
    </source>
</reference>
<protein>
    <submittedName>
        <fullName evidence="1">Uncharacterized protein</fullName>
    </submittedName>
</protein>
<dbReference type="AlphaFoldDB" id="A0ABD5UZP2"/>
<dbReference type="RefSeq" id="WP_340602832.1">
    <property type="nucleotide sequence ID" value="NZ_JBBMXV010000001.1"/>
</dbReference>
<organism evidence="1 2">
    <name type="scientific">Halalkalicoccus tibetensis</name>
    <dbReference type="NCBI Taxonomy" id="175632"/>
    <lineage>
        <taxon>Archaea</taxon>
        <taxon>Methanobacteriati</taxon>
        <taxon>Methanobacteriota</taxon>
        <taxon>Stenosarchaea group</taxon>
        <taxon>Halobacteria</taxon>
        <taxon>Halobacteriales</taxon>
        <taxon>Halococcaceae</taxon>
        <taxon>Halalkalicoccus</taxon>
    </lineage>
</organism>
<comment type="caution">
    <text evidence="1">The sequence shown here is derived from an EMBL/GenBank/DDBJ whole genome shotgun (WGS) entry which is preliminary data.</text>
</comment>
<dbReference type="Proteomes" id="UP001596312">
    <property type="component" value="Unassembled WGS sequence"/>
</dbReference>